<dbReference type="InterPro" id="IPR003620">
    <property type="entry name" value="Urocortin_CRF"/>
</dbReference>
<dbReference type="GO" id="GO:0005576">
    <property type="term" value="C:extracellular region"/>
    <property type="evidence" value="ECO:0007669"/>
    <property type="project" value="UniProtKB-SubCell"/>
</dbReference>
<protein>
    <submittedName>
        <fullName evidence="8 9">Urotensin 1</fullName>
    </submittedName>
</protein>
<dbReference type="GO" id="GO:0005179">
    <property type="term" value="F:hormone activity"/>
    <property type="evidence" value="ECO:0007669"/>
    <property type="project" value="UniProtKB-KW"/>
</dbReference>
<keyword evidence="6" id="KW-0732">Signal</keyword>
<feature type="chain" id="PRO_5044568463" evidence="6">
    <location>
        <begin position="25"/>
        <end position="132"/>
    </location>
</feature>
<sequence>MKPLLLLLLLSSVLLSSHPRPAAGRPLRFPAWLEEALLGAAPNGSALDEAEDAVQKFLLQRNPYLLHLLPPAEDSGEDARRTATRLLKRSEEPPLSIDLTFHLLRNMIQVAKMERLRARAQLNRKLLDEVGR</sequence>
<feature type="signal peptide" evidence="6">
    <location>
        <begin position="1"/>
        <end position="24"/>
    </location>
</feature>
<dbReference type="STRING" id="8090.ENSORLP00000036699"/>
<dbReference type="Pfam" id="PF00473">
    <property type="entry name" value="CRF"/>
    <property type="match status" value="1"/>
</dbReference>
<evidence type="ECO:0000256" key="5">
    <source>
        <dbReference type="ARBA" id="ARBA00022815"/>
    </source>
</evidence>
<dbReference type="EMBL" id="LC176788">
    <property type="protein sequence ID" value="BAX76685.1"/>
    <property type="molecule type" value="mRNA"/>
</dbReference>
<reference evidence="9" key="3">
    <citation type="submission" date="2025-05" db="UniProtKB">
        <authorList>
            <consortium name="Ensembl"/>
        </authorList>
    </citation>
    <scope>IDENTIFICATION</scope>
    <source>
        <strain evidence="9">Hd-rR</strain>
    </source>
</reference>
<reference evidence="9 10" key="1">
    <citation type="journal article" date="2007" name="Nature">
        <title>The medaka draft genome and insights into vertebrate genome evolution.</title>
        <authorList>
            <person name="Kasahara M."/>
            <person name="Naruse K."/>
            <person name="Sasaki S."/>
            <person name="Nakatani Y."/>
            <person name="Qu W."/>
            <person name="Ahsan B."/>
            <person name="Yamada T."/>
            <person name="Nagayasu Y."/>
            <person name="Doi K."/>
            <person name="Kasai Y."/>
            <person name="Jindo T."/>
            <person name="Kobayashi D."/>
            <person name="Shimada A."/>
            <person name="Toyoda A."/>
            <person name="Kuroki Y."/>
            <person name="Fujiyama A."/>
            <person name="Sasaki T."/>
            <person name="Shimizu A."/>
            <person name="Asakawa S."/>
            <person name="Shimizu N."/>
            <person name="Hashimoto S."/>
            <person name="Yang J."/>
            <person name="Lee Y."/>
            <person name="Matsushima K."/>
            <person name="Sugano S."/>
            <person name="Sakaizumi M."/>
            <person name="Narita T."/>
            <person name="Ohishi K."/>
            <person name="Haga S."/>
            <person name="Ohta F."/>
            <person name="Nomoto H."/>
            <person name="Nogata K."/>
            <person name="Morishita T."/>
            <person name="Endo T."/>
            <person name="Shin-I T."/>
            <person name="Takeda H."/>
            <person name="Morishita S."/>
            <person name="Kohara Y."/>
        </authorList>
    </citation>
    <scope>NUCLEOTIDE SEQUENCE [LARGE SCALE GENOMIC DNA]</scope>
    <source>
        <strain evidence="9 10">Hd-rR</strain>
    </source>
</reference>
<keyword evidence="4" id="KW-0372">Hormone</keyword>
<keyword evidence="3" id="KW-0964">Secreted</keyword>
<dbReference type="PANTHER" id="PTHR15035:SF11">
    <property type="entry name" value="UROCORTIN"/>
    <property type="match status" value="1"/>
</dbReference>
<evidence type="ECO:0000259" key="7">
    <source>
        <dbReference type="SMART" id="SM00039"/>
    </source>
</evidence>
<keyword evidence="10" id="KW-1185">Reference proteome</keyword>
<evidence type="ECO:0000256" key="3">
    <source>
        <dbReference type="ARBA" id="ARBA00022525"/>
    </source>
</evidence>
<feature type="domain" description="Corticotropin-releasing factor" evidence="7">
    <location>
        <begin position="91"/>
        <end position="130"/>
    </location>
</feature>
<name>A0A1Y1C8G8_ORYLA</name>
<dbReference type="AlphaFoldDB" id="A0A1Y1C8G8"/>
<evidence type="ECO:0000313" key="9">
    <source>
        <dbReference type="Ensembl" id="ENSORLP00000036699.1"/>
    </source>
</evidence>
<dbReference type="PROSITE" id="PS00511">
    <property type="entry name" value="CRF"/>
    <property type="match status" value="1"/>
</dbReference>
<reference evidence="8" key="2">
    <citation type="journal article" date="2017" name="J. Neuroendocrinol.">
        <title>Three urocortins in medaka: identification and spatial expression in the central nervous system.</title>
        <authorList>
            <person name="Hosono K."/>
            <person name="Yamashita J."/>
            <person name="Kikuchi Y."/>
            <person name="Hiraki-Kajiyama T."/>
            <person name="Okubo K."/>
        </authorList>
    </citation>
    <scope>NUCLEOTIDE SEQUENCE</scope>
    <source>
        <strain evidence="8">D-rR</strain>
        <tissue evidence="8">Brain</tissue>
    </source>
</reference>
<evidence type="ECO:0000256" key="6">
    <source>
        <dbReference type="SAM" id="SignalP"/>
    </source>
</evidence>
<proteinExistence type="evidence at transcript level"/>
<organism evidence="8">
    <name type="scientific">Oryzias latipes</name>
    <name type="common">Japanese rice fish</name>
    <name type="synonym">Japanese killifish</name>
    <dbReference type="NCBI Taxonomy" id="8090"/>
    <lineage>
        <taxon>Eukaryota</taxon>
        <taxon>Metazoa</taxon>
        <taxon>Chordata</taxon>
        <taxon>Craniata</taxon>
        <taxon>Vertebrata</taxon>
        <taxon>Euteleostomi</taxon>
        <taxon>Actinopterygii</taxon>
        <taxon>Neopterygii</taxon>
        <taxon>Teleostei</taxon>
        <taxon>Neoteleostei</taxon>
        <taxon>Acanthomorphata</taxon>
        <taxon>Ovalentaria</taxon>
        <taxon>Atherinomorphae</taxon>
        <taxon>Beloniformes</taxon>
        <taxon>Adrianichthyidae</taxon>
        <taxon>Oryziinae</taxon>
        <taxon>Oryzias</taxon>
    </lineage>
</organism>
<evidence type="ECO:0000313" key="10">
    <source>
        <dbReference type="Proteomes" id="UP000001038"/>
    </source>
</evidence>
<comment type="subcellular location">
    <subcellularLocation>
        <location evidence="1">Secreted</location>
    </subcellularLocation>
</comment>
<dbReference type="InterPro" id="IPR018446">
    <property type="entry name" value="Corticotropin-releasing_fac_CS"/>
</dbReference>
<dbReference type="PRINTS" id="PR01612">
    <property type="entry name" value="CRFFAMILY"/>
</dbReference>
<evidence type="ECO:0000256" key="2">
    <source>
        <dbReference type="ARBA" id="ARBA00009287"/>
    </source>
</evidence>
<dbReference type="Ensembl" id="ENSORLT00000044423.1">
    <property type="protein sequence ID" value="ENSORLP00000036699.1"/>
    <property type="gene ID" value="ENSORLG00000023800.1"/>
</dbReference>
<dbReference type="GeneTree" id="ENSGT00940000154473"/>
<comment type="similarity">
    <text evidence="2">Belongs to the sauvagine/corticotropin-releasing factor/urotensin I family.</text>
</comment>
<dbReference type="SMART" id="SM00039">
    <property type="entry name" value="CRF"/>
    <property type="match status" value="1"/>
</dbReference>
<dbReference type="InterPro" id="IPR000187">
    <property type="entry name" value="CRF"/>
</dbReference>
<dbReference type="PANTHER" id="PTHR15035">
    <property type="entry name" value="CORTICOLIBERIN/UROCORTIN"/>
    <property type="match status" value="1"/>
</dbReference>
<evidence type="ECO:0000256" key="1">
    <source>
        <dbReference type="ARBA" id="ARBA00004613"/>
    </source>
</evidence>
<evidence type="ECO:0000313" key="8">
    <source>
        <dbReference type="EMBL" id="BAX76685.1"/>
    </source>
</evidence>
<evidence type="ECO:0000256" key="4">
    <source>
        <dbReference type="ARBA" id="ARBA00022702"/>
    </source>
</evidence>
<dbReference type="Proteomes" id="UP000001038">
    <property type="component" value="Chromosome 24"/>
</dbReference>
<dbReference type="Bgee" id="ENSORLG00000023800">
    <property type="expression patterns" value="Expressed in animal zygote and 4 other cell types or tissues"/>
</dbReference>
<accession>A0A1Y1C8G8</accession>
<gene>
    <name evidence="8 9" type="primary">uts1</name>
</gene>
<dbReference type="Gene3D" id="6.10.250.1920">
    <property type="match status" value="1"/>
</dbReference>
<keyword evidence="5" id="KW-0027">Amidation</keyword>